<keyword evidence="2" id="KW-1185">Reference proteome</keyword>
<reference evidence="1" key="1">
    <citation type="submission" date="2021-01" db="EMBL/GenBank/DDBJ databases">
        <authorList>
            <consortium name="Genoscope - CEA"/>
            <person name="William W."/>
        </authorList>
    </citation>
    <scope>NUCLEOTIDE SEQUENCE</scope>
</reference>
<protein>
    <submittedName>
        <fullName evidence="1">Uncharacterized protein</fullName>
    </submittedName>
</protein>
<evidence type="ECO:0000313" key="2">
    <source>
        <dbReference type="Proteomes" id="UP000692954"/>
    </source>
</evidence>
<dbReference type="EMBL" id="CAJJDN010000010">
    <property type="protein sequence ID" value="CAD8056205.1"/>
    <property type="molecule type" value="Genomic_DNA"/>
</dbReference>
<accession>A0A8S1KQR0</accession>
<proteinExistence type="predicted"/>
<dbReference type="AlphaFoldDB" id="A0A8S1KQR0"/>
<comment type="caution">
    <text evidence="1">The sequence shown here is derived from an EMBL/GenBank/DDBJ whole genome shotgun (WGS) entry which is preliminary data.</text>
</comment>
<sequence length="172" mass="20724">MSLKIKQVTLTYNFLFLVQLDEICKRIICQNQHLLCLIKQLIQQYQYIAKYMPFDWNQVLKQIISKSEIVVIVNQNHNLKKTRFNSQNSKINSIIYLSYQKTTQNFNISRIQDQKICHSIISNKVVSVMKKKKRKFQGSIFHYYELSKFSRYFNIIQGQYNNKNRENQSFYS</sequence>
<name>A0A8S1KQR0_9CILI</name>
<evidence type="ECO:0000313" key="1">
    <source>
        <dbReference type="EMBL" id="CAD8056205.1"/>
    </source>
</evidence>
<organism evidence="1 2">
    <name type="scientific">Paramecium sonneborni</name>
    <dbReference type="NCBI Taxonomy" id="65129"/>
    <lineage>
        <taxon>Eukaryota</taxon>
        <taxon>Sar</taxon>
        <taxon>Alveolata</taxon>
        <taxon>Ciliophora</taxon>
        <taxon>Intramacronucleata</taxon>
        <taxon>Oligohymenophorea</taxon>
        <taxon>Peniculida</taxon>
        <taxon>Parameciidae</taxon>
        <taxon>Paramecium</taxon>
    </lineage>
</organism>
<dbReference type="Proteomes" id="UP000692954">
    <property type="component" value="Unassembled WGS sequence"/>
</dbReference>
<gene>
    <name evidence="1" type="ORF">PSON_ATCC_30995.1.T0100119</name>
</gene>